<accession>W2PKS3</accession>
<evidence type="ECO:0000313" key="2">
    <source>
        <dbReference type="Proteomes" id="UP000018817"/>
    </source>
</evidence>
<reference evidence="1 2" key="2">
    <citation type="submission" date="2013-11" db="EMBL/GenBank/DDBJ databases">
        <title>The Genome Sequence of Phytophthora parasitica INRA-310.</title>
        <authorList>
            <consortium name="The Broad Institute Genomics Platform"/>
            <person name="Russ C."/>
            <person name="Tyler B."/>
            <person name="Panabieres F."/>
            <person name="Shan W."/>
            <person name="Tripathy S."/>
            <person name="Grunwald N."/>
            <person name="Machado M."/>
            <person name="Johnson C.S."/>
            <person name="Arredondo F."/>
            <person name="Hong C."/>
            <person name="Coffey M."/>
            <person name="Young S.K."/>
            <person name="Zeng Q."/>
            <person name="Gargeya S."/>
            <person name="Fitzgerald M."/>
            <person name="Abouelleil A."/>
            <person name="Alvarado L."/>
            <person name="Chapman S.B."/>
            <person name="Gainer-Dewar J."/>
            <person name="Goldberg J."/>
            <person name="Griggs A."/>
            <person name="Gujja S."/>
            <person name="Hansen M."/>
            <person name="Howarth C."/>
            <person name="Imamovic A."/>
            <person name="Ireland A."/>
            <person name="Larimer J."/>
            <person name="McCowan C."/>
            <person name="Murphy C."/>
            <person name="Pearson M."/>
            <person name="Poon T.W."/>
            <person name="Priest M."/>
            <person name="Roberts A."/>
            <person name="Saif S."/>
            <person name="Shea T."/>
            <person name="Sykes S."/>
            <person name="Wortman J."/>
            <person name="Nusbaum C."/>
            <person name="Birren B."/>
        </authorList>
    </citation>
    <scope>NUCLEOTIDE SEQUENCE [LARGE SCALE GENOMIC DNA]</scope>
    <source>
        <strain evidence="1 2">INRA-310</strain>
    </source>
</reference>
<dbReference type="Proteomes" id="UP000018817">
    <property type="component" value="Unassembled WGS sequence"/>
</dbReference>
<reference evidence="2" key="1">
    <citation type="submission" date="2011-12" db="EMBL/GenBank/DDBJ databases">
        <authorList>
            <consortium name="The Broad Institute Genome Sequencing Platform"/>
            <person name="Russ C."/>
            <person name="Tyler B."/>
            <person name="Panabieres F."/>
            <person name="Shan W."/>
            <person name="Tripathy S."/>
            <person name="Grunwald N."/>
            <person name="Machado M."/>
            <person name="Young S.K."/>
            <person name="Zeng Q."/>
            <person name="Gargeya S."/>
            <person name="Fitzgerald M."/>
            <person name="Haas B."/>
            <person name="Abouelleil A."/>
            <person name="Alvarado L."/>
            <person name="Arachchi H.M."/>
            <person name="Berlin A."/>
            <person name="Chapman S.B."/>
            <person name="Gearin G."/>
            <person name="Goldberg J."/>
            <person name="Griggs A."/>
            <person name="Gujja S."/>
            <person name="Hansen M."/>
            <person name="Heiman D."/>
            <person name="Howarth C."/>
            <person name="Larimer J."/>
            <person name="Lui A."/>
            <person name="MacDonald P.J.P."/>
            <person name="McCowen C."/>
            <person name="Montmayeur A."/>
            <person name="Murphy C."/>
            <person name="Neiman D."/>
            <person name="Pearson M."/>
            <person name="Priest M."/>
            <person name="Roberts A."/>
            <person name="Saif S."/>
            <person name="Shea T."/>
            <person name="Sisk P."/>
            <person name="Stolte C."/>
            <person name="Sykes S."/>
            <person name="Wortman J."/>
            <person name="Nusbaum C."/>
            <person name="Birren B."/>
        </authorList>
    </citation>
    <scope>NUCLEOTIDE SEQUENCE [LARGE SCALE GENOMIC DNA]</scope>
    <source>
        <strain evidence="2">INRA-310</strain>
    </source>
</reference>
<dbReference type="EMBL" id="KI669624">
    <property type="protein sequence ID" value="ETN01618.1"/>
    <property type="molecule type" value="Genomic_DNA"/>
</dbReference>
<proteinExistence type="predicted"/>
<sequence>MAFLLLSYAFSSAILPSLFVFFTTLSLRAVHSSLSWGSDQFSYASEVGTGTGVLRRLNSAALTVHVAGAAMARENFRWELNERAKRSLQQELGNFKGNCSQVARPGQIAIRFGTAKSTSPGHHLTSPFPRAPRPDPIPVRNGPNGMWSKEQVQQVVNSTGAFTTTDKVSARRKSSVVKAAIPSGYTPMFVMVVKDELYKKGCTWCSYAIWTR</sequence>
<dbReference type="VEuPathDB" id="FungiDB:PPTG_17072"/>
<protein>
    <submittedName>
        <fullName evidence="1">Uncharacterized protein</fullName>
    </submittedName>
</protein>
<dbReference type="Gene3D" id="3.40.50.720">
    <property type="entry name" value="NAD(P)-binding Rossmann-like Domain"/>
    <property type="match status" value="1"/>
</dbReference>
<gene>
    <name evidence="1" type="ORF">PPTG_17072</name>
</gene>
<dbReference type="SUPFAM" id="SSF51735">
    <property type="entry name" value="NAD(P)-binding Rossmann-fold domains"/>
    <property type="match status" value="1"/>
</dbReference>
<dbReference type="AlphaFoldDB" id="W2PKS3"/>
<name>W2PKS3_PHYN3</name>
<organism evidence="1 2">
    <name type="scientific">Phytophthora nicotianae (strain INRA-310)</name>
    <name type="common">Phytophthora parasitica</name>
    <dbReference type="NCBI Taxonomy" id="761204"/>
    <lineage>
        <taxon>Eukaryota</taxon>
        <taxon>Sar</taxon>
        <taxon>Stramenopiles</taxon>
        <taxon>Oomycota</taxon>
        <taxon>Peronosporomycetes</taxon>
        <taxon>Peronosporales</taxon>
        <taxon>Peronosporaceae</taxon>
        <taxon>Phytophthora</taxon>
    </lineage>
</organism>
<dbReference type="RefSeq" id="XP_008913164.1">
    <property type="nucleotide sequence ID" value="XM_008914916.1"/>
</dbReference>
<dbReference type="InterPro" id="IPR036291">
    <property type="entry name" value="NAD(P)-bd_dom_sf"/>
</dbReference>
<dbReference type="GeneID" id="20186102"/>
<evidence type="ECO:0000313" key="1">
    <source>
        <dbReference type="EMBL" id="ETN01618.1"/>
    </source>
</evidence>